<dbReference type="EMBL" id="JBBKZT010000001">
    <property type="protein sequence ID" value="MEJ8845498.1"/>
    <property type="molecule type" value="Genomic_DNA"/>
</dbReference>
<keyword evidence="7" id="KW-1185">Reference proteome</keyword>
<dbReference type="Proteomes" id="UP001385892">
    <property type="component" value="Unassembled WGS sequence"/>
</dbReference>
<feature type="transmembrane region" description="Helical" evidence="4">
    <location>
        <begin position="186"/>
        <end position="207"/>
    </location>
</feature>
<dbReference type="PANTHER" id="PTHR11360:SF308">
    <property type="entry name" value="BLL3089 PROTEIN"/>
    <property type="match status" value="1"/>
</dbReference>
<dbReference type="Pfam" id="PF07690">
    <property type="entry name" value="MFS_1"/>
    <property type="match status" value="1"/>
</dbReference>
<keyword evidence="3 4" id="KW-0472">Membrane</keyword>
<dbReference type="Gene3D" id="1.20.1250.20">
    <property type="entry name" value="MFS general substrate transporter like domains"/>
    <property type="match status" value="1"/>
</dbReference>
<feature type="transmembrane region" description="Helical" evidence="4">
    <location>
        <begin position="307"/>
        <end position="327"/>
    </location>
</feature>
<accession>A0ABU8WFC1</accession>
<feature type="transmembrane region" description="Helical" evidence="4">
    <location>
        <begin position="66"/>
        <end position="86"/>
    </location>
</feature>
<feature type="transmembrane region" description="Helical" evidence="4">
    <location>
        <begin position="239"/>
        <end position="260"/>
    </location>
</feature>
<feature type="transmembrane region" description="Helical" evidence="4">
    <location>
        <begin position="98"/>
        <end position="116"/>
    </location>
</feature>
<feature type="transmembrane region" description="Helical" evidence="4">
    <location>
        <begin position="272"/>
        <end position="295"/>
    </location>
</feature>
<feature type="transmembrane region" description="Helical" evidence="4">
    <location>
        <begin position="32"/>
        <end position="54"/>
    </location>
</feature>
<proteinExistence type="predicted"/>
<dbReference type="RefSeq" id="WP_340340663.1">
    <property type="nucleotide sequence ID" value="NZ_JBBKZT010000001.1"/>
</dbReference>
<dbReference type="InterPro" id="IPR020846">
    <property type="entry name" value="MFS_dom"/>
</dbReference>
<keyword evidence="2 4" id="KW-1133">Transmembrane helix</keyword>
<dbReference type="PANTHER" id="PTHR11360">
    <property type="entry name" value="MONOCARBOXYLATE TRANSPORTER"/>
    <property type="match status" value="1"/>
</dbReference>
<feature type="transmembrane region" description="Helical" evidence="4">
    <location>
        <begin position="367"/>
        <end position="389"/>
    </location>
</feature>
<dbReference type="InterPro" id="IPR011701">
    <property type="entry name" value="MFS"/>
</dbReference>
<comment type="caution">
    <text evidence="6">The sequence shown here is derived from an EMBL/GenBank/DDBJ whole genome shotgun (WGS) entry which is preliminary data.</text>
</comment>
<evidence type="ECO:0000256" key="2">
    <source>
        <dbReference type="ARBA" id="ARBA00022989"/>
    </source>
</evidence>
<feature type="transmembrane region" description="Helical" evidence="4">
    <location>
        <begin position="333"/>
        <end position="355"/>
    </location>
</feature>
<dbReference type="InterPro" id="IPR036259">
    <property type="entry name" value="MFS_trans_sf"/>
</dbReference>
<organism evidence="6 7">
    <name type="scientific">Variovorax rhizosphaerae</name>
    <dbReference type="NCBI Taxonomy" id="1836200"/>
    <lineage>
        <taxon>Bacteria</taxon>
        <taxon>Pseudomonadati</taxon>
        <taxon>Pseudomonadota</taxon>
        <taxon>Betaproteobacteria</taxon>
        <taxon>Burkholderiales</taxon>
        <taxon>Comamonadaceae</taxon>
        <taxon>Variovorax</taxon>
    </lineage>
</organism>
<dbReference type="SUPFAM" id="SSF103473">
    <property type="entry name" value="MFS general substrate transporter"/>
    <property type="match status" value="1"/>
</dbReference>
<evidence type="ECO:0000256" key="4">
    <source>
        <dbReference type="SAM" id="Phobius"/>
    </source>
</evidence>
<keyword evidence="1 4" id="KW-0812">Transmembrane</keyword>
<feature type="transmembrane region" description="Helical" evidence="4">
    <location>
        <begin position="395"/>
        <end position="413"/>
    </location>
</feature>
<dbReference type="PROSITE" id="PS50850">
    <property type="entry name" value="MFS"/>
    <property type="match status" value="1"/>
</dbReference>
<feature type="domain" description="Major facilitator superfamily (MFS) profile" evidence="5">
    <location>
        <begin position="31"/>
        <end position="419"/>
    </location>
</feature>
<evidence type="ECO:0000256" key="1">
    <source>
        <dbReference type="ARBA" id="ARBA00022692"/>
    </source>
</evidence>
<evidence type="ECO:0000256" key="3">
    <source>
        <dbReference type="ARBA" id="ARBA00023136"/>
    </source>
</evidence>
<feature type="transmembrane region" description="Helical" evidence="4">
    <location>
        <begin position="122"/>
        <end position="145"/>
    </location>
</feature>
<reference evidence="6 7" key="1">
    <citation type="submission" date="2024-03" db="EMBL/GenBank/DDBJ databases">
        <title>Novel species of the genus Variovorax.</title>
        <authorList>
            <person name="Liu Q."/>
            <person name="Xin Y.-H."/>
        </authorList>
    </citation>
    <scope>NUCLEOTIDE SEQUENCE [LARGE SCALE GENOMIC DNA]</scope>
    <source>
        <strain evidence="6 7">KACC 18900</strain>
    </source>
</reference>
<protein>
    <submittedName>
        <fullName evidence="6">MFS transporter</fullName>
    </submittedName>
</protein>
<evidence type="ECO:0000313" key="6">
    <source>
        <dbReference type="EMBL" id="MEJ8845498.1"/>
    </source>
</evidence>
<evidence type="ECO:0000313" key="7">
    <source>
        <dbReference type="Proteomes" id="UP001385892"/>
    </source>
</evidence>
<feature type="transmembrane region" description="Helical" evidence="4">
    <location>
        <begin position="157"/>
        <end position="180"/>
    </location>
</feature>
<evidence type="ECO:0000259" key="5">
    <source>
        <dbReference type="PROSITE" id="PS50850"/>
    </source>
</evidence>
<dbReference type="InterPro" id="IPR050327">
    <property type="entry name" value="Proton-linked_MCT"/>
</dbReference>
<sequence>MNLPMPGETGSALNHGGSGVSPGRPLYDARMVGWLSVGQLITWGSVFYAFALLMEPVEQSLGLSRAQSSLAFSLGLLAEGVMAWPVGRWIDAGHERAVMTGGSLVMALGLFAHGFVQDAAGFYAVWIVLGGALAATLYAPAFAIVTRRFPLGFRRAIITLTFLGGLASTVFIPLIAWLIGAIGWRHALWVLAAIHLFICVPLHAIVLRGAPKPSALRETGAAASTTTLPASHFLRSKPFLLIGVFAVLLMAVTAALPPHMVSLLRGSGLPEAWAIAVPASIGIVQVFGRALLYFFEHRFDLHLANRLIPCLIPLGLIALLAGSGHAGAALVFVALYGMGNGMLTIVKGTAIAQYVSREHVATLNGALGLPMAIARAIAPLMLGVLWTPASGYTTGLWVLLVASVVAVLALVGAQRARVG</sequence>
<gene>
    <name evidence="6" type="ORF">WKW82_02490</name>
</gene>
<name>A0ABU8WFC1_9BURK</name>